<dbReference type="InterPro" id="IPR029058">
    <property type="entry name" value="AB_hydrolase_fold"/>
</dbReference>
<sequence>MIQKVINTLTIVLIPASLLKFKGLPFLYYDKYYLGWLIILTFISLISLFSKKNEENKPTLLNLIIFFIAVITTASINTENLFIIYSWYFIGGATLLLFLSTIRLTNQNIYYYLWAIFICSVLESIWGILQLFEILEPSSKYFAIGGSFKGPNHFGAFLGLGIISLLLIIKKINANSLKIALGLIGVFFFGFMYYVEARGAILSLIVGISTYIYQNTNKHKSFFLIGVFGASIILSIALLNTNSDSINGRLLIGKITLLESLKKPILGHGLHSFGTEFSKAKATYFSQERPWEEIRVASPVNVAYNDFMEMPFELGYVFTIIFVGLLLFILLKSPNNEENLLCKIVIIYLFIFSITNAVKYYPVFIIIDVIAFVRLAQECTFQYNIPFIKTSFLKFAYIPFTLLLTVLIIQRSRAEYYFQTKKNLNKKGTQNLETIIDYSTKINERGEHLYKVYSFLKKNNEKELAFEYITKTCERSHQSKYHNHLAKEYILKNNFAKANSIYNYIANATPYKFRYQSNYMNFNNKLHKSKATVITAQKIVDLPVKIASARVDNYKKQAKRVLKLNLQTLKDSLLSGDLSRELTYNSKLLHMRIPYKIYTPPVEHLTKKLPVVFVNDGNKYLKKGKLHQKIDSLIECGKIEPIIAVFIDPINLNRKHLKVRNQLFIKNRKFVSFFKTELMPHIEKKLPVSNIRKDRTIWGVSFGGLFASYIADEEPDLFKNIVMQSPAFNPYYELFDHYKSKPLQDFKMYLGYGTGKDTESQDLPFIKIMQEKGYEILIDRVDGANHDWKQWEPQLNDILIYYFGKRNDGQF</sequence>
<comment type="caution">
    <text evidence="2">The sequence shown here is derived from an EMBL/GenBank/DDBJ whole genome shotgun (WGS) entry which is preliminary data.</text>
</comment>
<dbReference type="SUPFAM" id="SSF53474">
    <property type="entry name" value="alpha/beta-Hydrolases"/>
    <property type="match status" value="1"/>
</dbReference>
<feature type="transmembrane region" description="Helical" evidence="1">
    <location>
        <begin position="392"/>
        <end position="409"/>
    </location>
</feature>
<feature type="transmembrane region" description="Helical" evidence="1">
    <location>
        <begin position="152"/>
        <end position="169"/>
    </location>
</feature>
<dbReference type="EMBL" id="JABANE010000108">
    <property type="protein sequence ID" value="NME71673.1"/>
    <property type="molecule type" value="Genomic_DNA"/>
</dbReference>
<keyword evidence="1" id="KW-1133">Transmembrane helix</keyword>
<dbReference type="AlphaFoldDB" id="A0A7X9RZL5"/>
<dbReference type="Pfam" id="PF00756">
    <property type="entry name" value="Esterase"/>
    <property type="match status" value="1"/>
</dbReference>
<dbReference type="Gene3D" id="3.40.50.1820">
    <property type="entry name" value="alpha/beta hydrolase"/>
    <property type="match status" value="1"/>
</dbReference>
<feature type="transmembrane region" description="Helical" evidence="1">
    <location>
        <begin position="176"/>
        <end position="193"/>
    </location>
</feature>
<gene>
    <name evidence="2" type="ORF">HHU12_27155</name>
</gene>
<feature type="transmembrane region" description="Helical" evidence="1">
    <location>
        <begin position="345"/>
        <end position="372"/>
    </location>
</feature>
<feature type="transmembrane region" description="Helical" evidence="1">
    <location>
        <begin position="314"/>
        <end position="333"/>
    </location>
</feature>
<protein>
    <recommendedName>
        <fullName evidence="4">Esterase</fullName>
    </recommendedName>
</protein>
<reference evidence="2 3" key="1">
    <citation type="submission" date="2020-04" db="EMBL/GenBank/DDBJ databases">
        <title>Flammeovirga sp. SR4, a novel species isolated from seawater.</title>
        <authorList>
            <person name="Wang X."/>
        </authorList>
    </citation>
    <scope>NUCLEOTIDE SEQUENCE [LARGE SCALE GENOMIC DNA]</scope>
    <source>
        <strain evidence="2 3">ATCC 23126</strain>
    </source>
</reference>
<feature type="transmembrane region" description="Helical" evidence="1">
    <location>
        <begin position="59"/>
        <end position="76"/>
    </location>
</feature>
<keyword evidence="1" id="KW-0812">Transmembrane</keyword>
<dbReference type="PANTHER" id="PTHR48098:SF3">
    <property type="entry name" value="IRON(III) ENTEROBACTIN ESTERASE"/>
    <property type="match status" value="1"/>
</dbReference>
<evidence type="ECO:0000256" key="1">
    <source>
        <dbReference type="SAM" id="Phobius"/>
    </source>
</evidence>
<dbReference type="PANTHER" id="PTHR48098">
    <property type="entry name" value="ENTEROCHELIN ESTERASE-RELATED"/>
    <property type="match status" value="1"/>
</dbReference>
<feature type="transmembrane region" description="Helical" evidence="1">
    <location>
        <begin position="33"/>
        <end position="50"/>
    </location>
</feature>
<evidence type="ECO:0000313" key="2">
    <source>
        <dbReference type="EMBL" id="NME71673.1"/>
    </source>
</evidence>
<dbReference type="InterPro" id="IPR000801">
    <property type="entry name" value="Esterase-like"/>
</dbReference>
<dbReference type="RefSeq" id="WP_169659881.1">
    <property type="nucleotide sequence ID" value="NZ_JABANE010000108.1"/>
</dbReference>
<keyword evidence="1" id="KW-0472">Membrane</keyword>
<proteinExistence type="predicted"/>
<feature type="transmembrane region" description="Helical" evidence="1">
    <location>
        <begin position="82"/>
        <end position="102"/>
    </location>
</feature>
<dbReference type="Proteomes" id="UP000576082">
    <property type="component" value="Unassembled WGS sequence"/>
</dbReference>
<feature type="transmembrane region" description="Helical" evidence="1">
    <location>
        <begin position="221"/>
        <end position="239"/>
    </location>
</feature>
<name>A0A7X9RZL5_9BACT</name>
<evidence type="ECO:0008006" key="4">
    <source>
        <dbReference type="Google" id="ProtNLM"/>
    </source>
</evidence>
<evidence type="ECO:0000313" key="3">
    <source>
        <dbReference type="Proteomes" id="UP000576082"/>
    </source>
</evidence>
<dbReference type="InterPro" id="IPR050583">
    <property type="entry name" value="Mycobacterial_A85_antigen"/>
</dbReference>
<keyword evidence="3" id="KW-1185">Reference proteome</keyword>
<feature type="transmembrane region" description="Helical" evidence="1">
    <location>
        <begin position="109"/>
        <end position="132"/>
    </location>
</feature>
<organism evidence="2 3">
    <name type="scientific">Flammeovirga aprica JL-4</name>
    <dbReference type="NCBI Taxonomy" id="694437"/>
    <lineage>
        <taxon>Bacteria</taxon>
        <taxon>Pseudomonadati</taxon>
        <taxon>Bacteroidota</taxon>
        <taxon>Cytophagia</taxon>
        <taxon>Cytophagales</taxon>
        <taxon>Flammeovirgaceae</taxon>
        <taxon>Flammeovirga</taxon>
    </lineage>
</organism>
<accession>A0A7X9RZL5</accession>